<comment type="caution">
    <text evidence="2">The sequence shown here is derived from an EMBL/GenBank/DDBJ whole genome shotgun (WGS) entry which is preliminary data.</text>
</comment>
<proteinExistence type="predicted"/>
<accession>A0A1R1XF41</accession>
<feature type="compositionally biased region" description="Polar residues" evidence="1">
    <location>
        <begin position="222"/>
        <end position="238"/>
    </location>
</feature>
<keyword evidence="4" id="KW-1185">Reference proteome</keyword>
<feature type="compositionally biased region" description="Low complexity" evidence="1">
    <location>
        <begin position="212"/>
        <end position="221"/>
    </location>
</feature>
<evidence type="ECO:0000313" key="2">
    <source>
        <dbReference type="EMBL" id="OMJ13251.1"/>
    </source>
</evidence>
<feature type="compositionally biased region" description="Low complexity" evidence="1">
    <location>
        <begin position="60"/>
        <end position="92"/>
    </location>
</feature>
<gene>
    <name evidence="3" type="ORF">AYI69_g703</name>
    <name evidence="2" type="ORF">AYI69_g9068</name>
</gene>
<organism evidence="2 4">
    <name type="scientific">Smittium culicis</name>
    <dbReference type="NCBI Taxonomy" id="133412"/>
    <lineage>
        <taxon>Eukaryota</taxon>
        <taxon>Fungi</taxon>
        <taxon>Fungi incertae sedis</taxon>
        <taxon>Zoopagomycota</taxon>
        <taxon>Kickxellomycotina</taxon>
        <taxon>Harpellomycetes</taxon>
        <taxon>Harpellales</taxon>
        <taxon>Legeriomycetaceae</taxon>
        <taxon>Smittium</taxon>
    </lineage>
</organism>
<feature type="compositionally biased region" description="Basic and acidic residues" evidence="1">
    <location>
        <begin position="45"/>
        <end position="56"/>
    </location>
</feature>
<evidence type="ECO:0000313" key="4">
    <source>
        <dbReference type="Proteomes" id="UP000187429"/>
    </source>
</evidence>
<feature type="region of interest" description="Disordered" evidence="1">
    <location>
        <begin position="1"/>
        <end position="20"/>
    </location>
</feature>
<feature type="region of interest" description="Disordered" evidence="1">
    <location>
        <begin position="35"/>
        <end position="93"/>
    </location>
</feature>
<dbReference type="OrthoDB" id="5663982at2759"/>
<dbReference type="EMBL" id="LSSM01005164">
    <property type="protein sequence ID" value="OMJ13251.1"/>
    <property type="molecule type" value="Genomic_DNA"/>
</dbReference>
<dbReference type="EMBL" id="LSSM01000184">
    <property type="protein sequence ID" value="OMJ29773.1"/>
    <property type="molecule type" value="Genomic_DNA"/>
</dbReference>
<evidence type="ECO:0000256" key="1">
    <source>
        <dbReference type="SAM" id="MobiDB-lite"/>
    </source>
</evidence>
<name>A0A1R1XF41_9FUNG</name>
<feature type="region of interest" description="Disordered" evidence="1">
    <location>
        <begin position="208"/>
        <end position="238"/>
    </location>
</feature>
<protein>
    <submittedName>
        <fullName evidence="2">Uncharacterized protein</fullName>
    </submittedName>
</protein>
<dbReference type="Proteomes" id="UP000187429">
    <property type="component" value="Unassembled WGS sequence"/>
</dbReference>
<sequence length="550" mass="61557">MDKQNPESPENKTAIKAANKRMSFAANKRVSFAPNAKIKYISKPSENDKTDSEMSKRPRLSGSRLSALRSTETKSQVSLNSENSQSQNNAFNPSYITNNISDCSPNTELSLSKEAKSFADSFDSSFYDSRYNQSASFEEVKVKSEDSLDIYSSTDSASFYGNPNSPISIAPKDLSEISYSDSPSEDESENYDITEAIDMELTEIFIPSTDTNRSNNSNNSNALSKQDSQNQEPESQLNNLESERQEMITHSKYDNVSSELVNVDLHLDHSAQNANDQENNPSISEFSLLNIILENKNSQIDNISQIPYEGEFSITPKYKVSNLDYSSNDSDSGSEDEITGQVDMTLSLTVDKDLSVPINTSQDPNLIVADHKETQSTSENLNIADIADNSLKGDSSKYLIKKIRLSNQMTDSIPISSNNNLENQEIDIINIQEIPKIKENISWSYFCESLNLADFAATCQNLPSIDSEQIYFSKNYFSDDIIISPEYYTSNISARLLKHFQDSCGFIQNKLISTKSEFDSKINGFYLNNPTTVLNHLNDKNEFTSVSIVR</sequence>
<reference evidence="4" key="1">
    <citation type="submission" date="2017-01" db="EMBL/GenBank/DDBJ databases">
        <authorList>
            <person name="Wang Y."/>
            <person name="White M."/>
            <person name="Kvist S."/>
            <person name="Moncalvo J.-M."/>
        </authorList>
    </citation>
    <scope>NUCLEOTIDE SEQUENCE [LARGE SCALE GENOMIC DNA]</scope>
    <source>
        <strain evidence="4">ID-206-W2</strain>
    </source>
</reference>
<evidence type="ECO:0000313" key="3">
    <source>
        <dbReference type="EMBL" id="OMJ29773.1"/>
    </source>
</evidence>
<reference evidence="2" key="2">
    <citation type="submission" date="2017-01" db="EMBL/GenBank/DDBJ databases">
        <authorList>
            <person name="Mah S.A."/>
            <person name="Swanson W.J."/>
            <person name="Moy G.W."/>
            <person name="Vacquier V.D."/>
        </authorList>
    </citation>
    <scope>NUCLEOTIDE SEQUENCE [LARGE SCALE GENOMIC DNA]</scope>
    <source>
        <strain evidence="2">ID-206-W2</strain>
    </source>
</reference>
<dbReference type="AlphaFoldDB" id="A0A1R1XF41"/>